<reference evidence="4 5" key="1">
    <citation type="submission" date="2017-11" db="EMBL/GenBank/DDBJ databases">
        <authorList>
            <person name="Kracher B."/>
        </authorList>
    </citation>
    <scope>NUCLEOTIDE SEQUENCE [LARGE SCALE GENOMIC DNA]</scope>
    <source>
        <strain evidence="4 5">RACE1</strain>
    </source>
</reference>
<evidence type="ECO:0000313" key="4">
    <source>
        <dbReference type="EMBL" id="SZF03212.1"/>
    </source>
</evidence>
<name>A0A383UVA6_BLUHO</name>
<dbReference type="VEuPathDB" id="FungiDB:BLGHR1_14001"/>
<keyword evidence="3" id="KW-0732">Signal</keyword>
<dbReference type="Proteomes" id="UP000275772">
    <property type="component" value="Unassembled WGS sequence"/>
</dbReference>
<protein>
    <recommendedName>
        <fullName evidence="6">Candidate secreted effector protein</fullName>
    </recommendedName>
</protein>
<dbReference type="GO" id="GO:0004540">
    <property type="term" value="F:RNA nuclease activity"/>
    <property type="evidence" value="ECO:0007669"/>
    <property type="project" value="InterPro"/>
</dbReference>
<dbReference type="InterPro" id="IPR016191">
    <property type="entry name" value="Ribonuclease/ribotoxin"/>
</dbReference>
<evidence type="ECO:0000256" key="3">
    <source>
        <dbReference type="SAM" id="SignalP"/>
    </source>
</evidence>
<keyword evidence="2" id="KW-0378">Hydrolase</keyword>
<evidence type="ECO:0000256" key="1">
    <source>
        <dbReference type="ARBA" id="ARBA00022722"/>
    </source>
</evidence>
<feature type="chain" id="PRO_5017062544" description="Candidate secreted effector protein" evidence="3">
    <location>
        <begin position="22"/>
        <end position="404"/>
    </location>
</feature>
<dbReference type="SUPFAM" id="SSF53933">
    <property type="entry name" value="Microbial ribonucleases"/>
    <property type="match status" value="1"/>
</dbReference>
<evidence type="ECO:0008006" key="6">
    <source>
        <dbReference type="Google" id="ProtNLM"/>
    </source>
</evidence>
<proteinExistence type="predicted"/>
<dbReference type="EMBL" id="UNSH01000046">
    <property type="protein sequence ID" value="SZF03212.1"/>
    <property type="molecule type" value="Genomic_DNA"/>
</dbReference>
<dbReference type="GO" id="GO:0016787">
    <property type="term" value="F:hydrolase activity"/>
    <property type="evidence" value="ECO:0007669"/>
    <property type="project" value="UniProtKB-KW"/>
</dbReference>
<dbReference type="AlphaFoldDB" id="A0A383UVA6"/>
<gene>
    <name evidence="4" type="ORF">BLGHR1_14001</name>
</gene>
<evidence type="ECO:0000256" key="2">
    <source>
        <dbReference type="ARBA" id="ARBA00022801"/>
    </source>
</evidence>
<organism evidence="4 5">
    <name type="scientific">Blumeria hordei</name>
    <name type="common">Barley powdery mildew</name>
    <name type="synonym">Blumeria graminis f. sp. hordei</name>
    <dbReference type="NCBI Taxonomy" id="2867405"/>
    <lineage>
        <taxon>Eukaryota</taxon>
        <taxon>Fungi</taxon>
        <taxon>Dikarya</taxon>
        <taxon>Ascomycota</taxon>
        <taxon>Pezizomycotina</taxon>
        <taxon>Leotiomycetes</taxon>
        <taxon>Erysiphales</taxon>
        <taxon>Erysiphaceae</taxon>
        <taxon>Blumeria</taxon>
    </lineage>
</organism>
<keyword evidence="1" id="KW-0540">Nuclease</keyword>
<sequence length="404" mass="46511">MKLQSTALGVIISFYFYTIVATDGPGNYICDKDYLLSDHISQYVRGSCKLLKFADISSKHPVTFDGSSHFGISDATLFATPTRIDYMKKYMGGNSGKSRIVIDSMCNFVGIVYVTNQSYKRCIKILDSIGESCSPYGTISNPVPKTYGYDCNSKIVILEEALQYYRNLKQQISNLDKRKISRHIDMITSTELAEKVYLWPYHSNGILKDSTCTFIITLFLHKHKTPHRIAVDKDLVFMGMMYRLGSEWKRCKHIEYVDPEPPRSLDPTKNSVGEHIFENVSAYKCDDVYISAITVNSHMQAACTSIFEDKQKFFAQVSMHAVPYLDQRNRIGFIRMWPIRQEEFPIIARSTAKRNYFVKFDLECNFLDVYVRSNNNYSRCQKDKSSLHPTKQRPTLTCLNLFPH</sequence>
<dbReference type="Gene3D" id="3.10.450.30">
    <property type="entry name" value="Microbial ribonucleases"/>
    <property type="match status" value="1"/>
</dbReference>
<evidence type="ECO:0000313" key="5">
    <source>
        <dbReference type="Proteomes" id="UP000275772"/>
    </source>
</evidence>
<feature type="signal peptide" evidence="3">
    <location>
        <begin position="1"/>
        <end position="21"/>
    </location>
</feature>
<dbReference type="GO" id="GO:0003723">
    <property type="term" value="F:RNA binding"/>
    <property type="evidence" value="ECO:0007669"/>
    <property type="project" value="InterPro"/>
</dbReference>
<accession>A0A383UVA6</accession>